<dbReference type="InterPro" id="IPR016130">
    <property type="entry name" value="Tyr_Pase_AS"/>
</dbReference>
<proteinExistence type="predicted"/>
<protein>
    <submittedName>
        <fullName evidence="3">Dual specificity protein phosphatase family protein</fullName>
    </submittedName>
</protein>
<dbReference type="EMBL" id="JAGKQQ010000001">
    <property type="protein sequence ID" value="MBP3958638.1"/>
    <property type="molecule type" value="Genomic_DNA"/>
</dbReference>
<keyword evidence="4" id="KW-1185">Reference proteome</keyword>
<dbReference type="Proteomes" id="UP000676565">
    <property type="component" value="Unassembled WGS sequence"/>
</dbReference>
<evidence type="ECO:0000259" key="2">
    <source>
        <dbReference type="PROSITE" id="PS50056"/>
    </source>
</evidence>
<dbReference type="Pfam" id="PF22784">
    <property type="entry name" value="PTP-SAK"/>
    <property type="match status" value="1"/>
</dbReference>
<organism evidence="3 4">
    <name type="scientific">Gemmata palustris</name>
    <dbReference type="NCBI Taxonomy" id="2822762"/>
    <lineage>
        <taxon>Bacteria</taxon>
        <taxon>Pseudomonadati</taxon>
        <taxon>Planctomycetota</taxon>
        <taxon>Planctomycetia</taxon>
        <taxon>Gemmatales</taxon>
        <taxon>Gemmataceae</taxon>
        <taxon>Gemmata</taxon>
    </lineage>
</organism>
<dbReference type="PROSITE" id="PS50056">
    <property type="entry name" value="TYR_PHOSPHATASE_2"/>
    <property type="match status" value="1"/>
</dbReference>
<dbReference type="Gene3D" id="3.90.190.10">
    <property type="entry name" value="Protein tyrosine phosphatase superfamily"/>
    <property type="match status" value="1"/>
</dbReference>
<dbReference type="InterPro" id="IPR029021">
    <property type="entry name" value="Prot-tyrosine_phosphatase-like"/>
</dbReference>
<accession>A0ABS5BYA7</accession>
<gene>
    <name evidence="3" type="ORF">J8F10_25610</name>
</gene>
<keyword evidence="1" id="KW-0378">Hydrolase</keyword>
<feature type="domain" description="Tyrosine specific protein phosphatases" evidence="2">
    <location>
        <begin position="64"/>
        <end position="132"/>
    </location>
</feature>
<name>A0ABS5BYA7_9BACT</name>
<dbReference type="SUPFAM" id="SSF52799">
    <property type="entry name" value="(Phosphotyrosine protein) phosphatases II"/>
    <property type="match status" value="1"/>
</dbReference>
<dbReference type="InterPro" id="IPR000387">
    <property type="entry name" value="Tyr_Pase_dom"/>
</dbReference>
<dbReference type="RefSeq" id="WP_210658810.1">
    <property type="nucleotide sequence ID" value="NZ_JAGKQQ010000001.1"/>
</dbReference>
<dbReference type="InterPro" id="IPR057023">
    <property type="entry name" value="PTP-SAK"/>
</dbReference>
<reference evidence="3 4" key="1">
    <citation type="submission" date="2021-04" db="EMBL/GenBank/DDBJ databases">
        <authorList>
            <person name="Ivanova A."/>
        </authorList>
    </citation>
    <scope>NUCLEOTIDE SEQUENCE [LARGE SCALE GENOMIC DNA]</scope>
    <source>
        <strain evidence="3 4">G18</strain>
    </source>
</reference>
<evidence type="ECO:0000256" key="1">
    <source>
        <dbReference type="ARBA" id="ARBA00022801"/>
    </source>
</evidence>
<comment type="caution">
    <text evidence="3">The sequence shown here is derived from an EMBL/GenBank/DDBJ whole genome shotgun (WGS) entry which is preliminary data.</text>
</comment>
<evidence type="ECO:0000313" key="3">
    <source>
        <dbReference type="EMBL" id="MBP3958638.1"/>
    </source>
</evidence>
<evidence type="ECO:0000313" key="4">
    <source>
        <dbReference type="Proteomes" id="UP000676565"/>
    </source>
</evidence>
<dbReference type="PROSITE" id="PS00383">
    <property type="entry name" value="TYR_PHOSPHATASE_1"/>
    <property type="match status" value="1"/>
</dbReference>
<sequence length="165" mass="18115">MYRITQCFSVGPFASTERAEKLLAAGVTHVLNVSDGPSHVSAGEGSFADVVWVPMSDSRRLMLSTAVRAIDALHELASAPDAHVYVHCVAGLVRSPTILWLYLVACGLPPKFARDTIETRSPNATAGHFRMVDHEHVLLAQKHGLARFLPHPRREVIVPFPLMEE</sequence>